<comment type="caution">
    <text evidence="1">The sequence shown here is derived from an EMBL/GenBank/DDBJ whole genome shotgun (WGS) entry which is preliminary data.</text>
</comment>
<dbReference type="Gene3D" id="6.20.20.10">
    <property type="match status" value="1"/>
</dbReference>
<proteinExistence type="predicted"/>
<dbReference type="InterPro" id="IPR036410">
    <property type="entry name" value="HSP_DnaJ_Cys-rich_dom_sf"/>
</dbReference>
<dbReference type="AlphaFoldDB" id="A0A1G1W8Z5"/>
<dbReference type="EMBL" id="MHCP01000020">
    <property type="protein sequence ID" value="OGY23837.1"/>
    <property type="molecule type" value="Genomic_DNA"/>
</dbReference>
<dbReference type="STRING" id="1802593.A2172_05385"/>
<evidence type="ECO:0000313" key="2">
    <source>
        <dbReference type="Proteomes" id="UP000176631"/>
    </source>
</evidence>
<dbReference type="SUPFAM" id="SSF57938">
    <property type="entry name" value="DnaJ/Hsp40 cysteine-rich domain"/>
    <property type="match status" value="1"/>
</dbReference>
<gene>
    <name evidence="1" type="ORF">A2172_05385</name>
</gene>
<sequence>MGSTDPKIKINLTENYVPEKLAQRCPVCNGFGTLKYGEKVCQACSGKGYVLVPARNGSKNDI</sequence>
<evidence type="ECO:0000313" key="1">
    <source>
        <dbReference type="EMBL" id="OGY23837.1"/>
    </source>
</evidence>
<organism evidence="1 2">
    <name type="scientific">Candidatus Woykebacteria bacterium RBG_13_40_15</name>
    <dbReference type="NCBI Taxonomy" id="1802593"/>
    <lineage>
        <taxon>Bacteria</taxon>
        <taxon>Candidatus Woykeibacteriota</taxon>
    </lineage>
</organism>
<reference evidence="1 2" key="1">
    <citation type="journal article" date="2016" name="Nat. Commun.">
        <title>Thousands of microbial genomes shed light on interconnected biogeochemical processes in an aquifer system.</title>
        <authorList>
            <person name="Anantharaman K."/>
            <person name="Brown C.T."/>
            <person name="Hug L.A."/>
            <person name="Sharon I."/>
            <person name="Castelle C.J."/>
            <person name="Probst A.J."/>
            <person name="Thomas B.C."/>
            <person name="Singh A."/>
            <person name="Wilkins M.J."/>
            <person name="Karaoz U."/>
            <person name="Brodie E.L."/>
            <person name="Williams K.H."/>
            <person name="Hubbard S.S."/>
            <person name="Banfield J.F."/>
        </authorList>
    </citation>
    <scope>NUCLEOTIDE SEQUENCE [LARGE SCALE GENOMIC DNA]</scope>
</reference>
<accession>A0A1G1W8Z5</accession>
<name>A0A1G1W8Z5_9BACT</name>
<dbReference type="Proteomes" id="UP000176631">
    <property type="component" value="Unassembled WGS sequence"/>
</dbReference>
<protein>
    <submittedName>
        <fullName evidence="1">Uncharacterized protein</fullName>
    </submittedName>
</protein>